<feature type="region of interest" description="Disordered" evidence="10">
    <location>
        <begin position="1"/>
        <end position="82"/>
    </location>
</feature>
<evidence type="ECO:0000256" key="3">
    <source>
        <dbReference type="ARBA" id="ARBA00022490"/>
    </source>
</evidence>
<dbReference type="InterPro" id="IPR033923">
    <property type="entry name" value="PAK_BD"/>
</dbReference>
<protein>
    <recommendedName>
        <fullName evidence="2">non-specific serine/threonine protein kinase</fullName>
        <ecNumber evidence="2">2.7.11.1</ecNumber>
    </recommendedName>
</protein>
<dbReference type="InterPro" id="IPR051931">
    <property type="entry name" value="PAK3-like"/>
</dbReference>
<evidence type="ECO:0000313" key="15">
    <source>
        <dbReference type="Proteomes" id="UP000250572"/>
    </source>
</evidence>
<evidence type="ECO:0000256" key="1">
    <source>
        <dbReference type="ARBA" id="ARBA00004496"/>
    </source>
</evidence>
<dbReference type="CDD" id="cd01093">
    <property type="entry name" value="CRIB_PAK_like"/>
    <property type="match status" value="1"/>
</dbReference>
<feature type="domain" description="Protein kinase" evidence="12">
    <location>
        <begin position="279"/>
        <end position="565"/>
    </location>
</feature>
<dbReference type="AlphaFoldDB" id="A0A315URG0"/>
<evidence type="ECO:0000256" key="5">
    <source>
        <dbReference type="ARBA" id="ARBA00022679"/>
    </source>
</evidence>
<feature type="domain" description="CRIB" evidence="13">
    <location>
        <begin position="74"/>
        <end position="87"/>
    </location>
</feature>
<keyword evidence="4" id="KW-0723">Serine/threonine-protein kinase</keyword>
<evidence type="ECO:0000256" key="10">
    <source>
        <dbReference type="SAM" id="MobiDB-lite"/>
    </source>
</evidence>
<dbReference type="InterPro" id="IPR000095">
    <property type="entry name" value="CRIB_dom"/>
</dbReference>
<dbReference type="Pfam" id="PF00069">
    <property type="entry name" value="Pkinase"/>
    <property type="match status" value="2"/>
</dbReference>
<dbReference type="InterPro" id="IPR011009">
    <property type="entry name" value="Kinase-like_dom_sf"/>
</dbReference>
<dbReference type="EMBL" id="NHOQ01002838">
    <property type="protein sequence ID" value="PWA14508.1"/>
    <property type="molecule type" value="Genomic_DNA"/>
</dbReference>
<feature type="compositionally biased region" description="Polar residues" evidence="10">
    <location>
        <begin position="133"/>
        <end position="145"/>
    </location>
</feature>
<keyword evidence="15" id="KW-1185">Reference proteome</keyword>
<feature type="binding site" evidence="9">
    <location>
        <position position="308"/>
    </location>
    <ligand>
        <name>ATP</name>
        <dbReference type="ChEBI" id="CHEBI:30616"/>
    </ligand>
</feature>
<reference evidence="14 15" key="1">
    <citation type="journal article" date="2018" name="G3 (Bethesda)">
        <title>A High-Quality Reference Genome for the Invasive Mosquitofish Gambusia affinis Using a Chicago Library.</title>
        <authorList>
            <person name="Hoffberg S.L."/>
            <person name="Troendle N.J."/>
            <person name="Glenn T.C."/>
            <person name="Mahmud O."/>
            <person name="Louha S."/>
            <person name="Chalopin D."/>
            <person name="Bennetzen J.L."/>
            <person name="Mauricio R."/>
        </authorList>
    </citation>
    <scope>NUCLEOTIDE SEQUENCE [LARGE SCALE GENOMIC DNA]</scope>
    <source>
        <strain evidence="14">NE01/NJP1002.9</strain>
        <tissue evidence="14">Muscle</tissue>
    </source>
</reference>
<evidence type="ECO:0000256" key="11">
    <source>
        <dbReference type="SAM" id="Phobius"/>
    </source>
</evidence>
<feature type="compositionally biased region" description="Low complexity" evidence="10">
    <location>
        <begin position="156"/>
        <end position="168"/>
    </location>
</feature>
<keyword evidence="6 9" id="KW-0547">Nucleotide-binding</keyword>
<evidence type="ECO:0000256" key="7">
    <source>
        <dbReference type="ARBA" id="ARBA00022777"/>
    </source>
</evidence>
<feature type="compositionally biased region" description="Basic and acidic residues" evidence="10">
    <location>
        <begin position="60"/>
        <end position="82"/>
    </location>
</feature>
<dbReference type="STRING" id="33528.ENSGAFP00000028722"/>
<organism evidence="14 15">
    <name type="scientific">Gambusia affinis</name>
    <name type="common">Western mosquitofish</name>
    <name type="synonym">Heterandria affinis</name>
    <dbReference type="NCBI Taxonomy" id="33528"/>
    <lineage>
        <taxon>Eukaryota</taxon>
        <taxon>Metazoa</taxon>
        <taxon>Chordata</taxon>
        <taxon>Craniata</taxon>
        <taxon>Vertebrata</taxon>
        <taxon>Euteleostomi</taxon>
        <taxon>Actinopterygii</taxon>
        <taxon>Neopterygii</taxon>
        <taxon>Teleostei</taxon>
        <taxon>Neoteleostei</taxon>
        <taxon>Acanthomorphata</taxon>
        <taxon>Ovalentaria</taxon>
        <taxon>Atherinomorphae</taxon>
        <taxon>Cyprinodontiformes</taxon>
        <taxon>Poeciliidae</taxon>
        <taxon>Poeciliinae</taxon>
        <taxon>Gambusia</taxon>
    </lineage>
</organism>
<dbReference type="PROSITE" id="PS00107">
    <property type="entry name" value="PROTEIN_KINASE_ATP"/>
    <property type="match status" value="1"/>
</dbReference>
<dbReference type="FunFam" id="1.10.510.10:FF:000011">
    <property type="entry name" value="Non-specific serine/threonine protein kinase"/>
    <property type="match status" value="1"/>
</dbReference>
<dbReference type="SMART" id="SM00220">
    <property type="entry name" value="S_TKc"/>
    <property type="match status" value="1"/>
</dbReference>
<keyword evidence="11" id="KW-0472">Membrane</keyword>
<dbReference type="SMART" id="SM00285">
    <property type="entry name" value="PBD"/>
    <property type="match status" value="1"/>
</dbReference>
<dbReference type="PROSITE" id="PS50108">
    <property type="entry name" value="CRIB"/>
    <property type="match status" value="1"/>
</dbReference>
<keyword evidence="11" id="KW-0812">Transmembrane</keyword>
<feature type="transmembrane region" description="Helical" evidence="11">
    <location>
        <begin position="248"/>
        <end position="272"/>
    </location>
</feature>
<feature type="region of interest" description="Disordered" evidence="10">
    <location>
        <begin position="133"/>
        <end position="231"/>
    </location>
</feature>
<dbReference type="InterPro" id="IPR036936">
    <property type="entry name" value="CRIB_dom_sf"/>
</dbReference>
<evidence type="ECO:0000256" key="8">
    <source>
        <dbReference type="ARBA" id="ARBA00022840"/>
    </source>
</evidence>
<evidence type="ECO:0000259" key="12">
    <source>
        <dbReference type="PROSITE" id="PS50011"/>
    </source>
</evidence>
<sequence>MCDNGDPEDKPPAPPVRSGSTIFGTGAGKDSFSANHKPLPSVPEERKQRKGIMSILSGAEKGRKKDRDKERPEISPPSDFEHTIHVGFDAVTGEFTGMPEQWARLLQTSNITKSEQKKNPQAVLDALKFYDSTGNGRQKYLSFSSSEKEAFPAGPQSPVKKSSEPSSPNIKDIDDDDDDETPPPIVAPRPEHTKSMYTRSVIDPIPAPSTCPDGDAASKSADRPKRKTKMTDEEIMDKLSELSPNYTLLLPTGLFIFLMMFVMWLTGTIVSIGDPKKKYTRYEKIGQGASGTVFTAIDVATGQEVAIKQINLQKQPKKELIINEILVMKELKNPNIVNFLDSFLMGEELFVVMEYLAGGSLTDVVTETCMDEPQIAAVCREVLRTRPASGRFKESPTPHRRLNRLNNFFPPSSQFQCLQALDFLHANQVIHRDIKSDNVLLGMDGSVKLTDFGFCAQITPEQSKRSTMVGTPYWMAPEVVTRKAYGPKVDIWSLGIMAIEMVEGEPPYLNENPLRALYLIATNGTPELQNPEKLSPVFRDFLNRCLEMDVEKRGGGKELLQHPFLKLAKPLSSLTPLILAAKDAMKGTR</sequence>
<dbReference type="CDD" id="cd06647">
    <property type="entry name" value="STKc_PAK_I"/>
    <property type="match status" value="1"/>
</dbReference>
<keyword evidence="7" id="KW-0418">Kinase</keyword>
<accession>A0A315URG0</accession>
<dbReference type="PANTHER" id="PTHR45832">
    <property type="entry name" value="SERINE/THREONINE-PROTEIN KINASE SAMKA-RELATED-RELATED"/>
    <property type="match status" value="1"/>
</dbReference>
<dbReference type="FunFam" id="3.90.810.10:FF:000001">
    <property type="entry name" value="Non-specific serine/threonine protein kinase"/>
    <property type="match status" value="1"/>
</dbReference>
<evidence type="ECO:0000313" key="14">
    <source>
        <dbReference type="EMBL" id="PWA14508.1"/>
    </source>
</evidence>
<keyword evidence="11" id="KW-1133">Transmembrane helix</keyword>
<dbReference type="PANTHER" id="PTHR45832:SF21">
    <property type="entry name" value="NON-SPECIFIC SERINE_THREONINE PROTEIN KINASE"/>
    <property type="match status" value="1"/>
</dbReference>
<evidence type="ECO:0000256" key="9">
    <source>
        <dbReference type="PROSITE-ProRule" id="PRU10141"/>
    </source>
</evidence>
<dbReference type="GO" id="GO:0005524">
    <property type="term" value="F:ATP binding"/>
    <property type="evidence" value="ECO:0007669"/>
    <property type="project" value="UniProtKB-UniRule"/>
</dbReference>
<dbReference type="Pfam" id="PF00786">
    <property type="entry name" value="PBD"/>
    <property type="match status" value="1"/>
</dbReference>
<dbReference type="GO" id="GO:0005737">
    <property type="term" value="C:cytoplasm"/>
    <property type="evidence" value="ECO:0007669"/>
    <property type="project" value="UniProtKB-SubCell"/>
</dbReference>
<evidence type="ECO:0000259" key="13">
    <source>
        <dbReference type="PROSITE" id="PS50108"/>
    </source>
</evidence>
<dbReference type="InterPro" id="IPR017441">
    <property type="entry name" value="Protein_kinase_ATP_BS"/>
</dbReference>
<dbReference type="Gene3D" id="1.10.510.10">
    <property type="entry name" value="Transferase(Phosphotransferase) domain 1"/>
    <property type="match status" value="1"/>
</dbReference>
<comment type="caution">
    <text evidence="14">The sequence shown here is derived from an EMBL/GenBank/DDBJ whole genome shotgun (WGS) entry which is preliminary data.</text>
</comment>
<keyword evidence="8 9" id="KW-0067">ATP-binding</keyword>
<dbReference type="Gene3D" id="3.30.200.20">
    <property type="entry name" value="Phosphorylase Kinase, domain 1"/>
    <property type="match status" value="1"/>
</dbReference>
<comment type="subcellular location">
    <subcellularLocation>
        <location evidence="1">Cytoplasm</location>
    </subcellularLocation>
</comment>
<evidence type="ECO:0000256" key="6">
    <source>
        <dbReference type="ARBA" id="ARBA00022741"/>
    </source>
</evidence>
<keyword evidence="5" id="KW-0808">Transferase</keyword>
<dbReference type="PROSITE" id="PS50011">
    <property type="entry name" value="PROTEIN_KINASE_DOM"/>
    <property type="match status" value="1"/>
</dbReference>
<dbReference type="InterPro" id="IPR000719">
    <property type="entry name" value="Prot_kinase_dom"/>
</dbReference>
<dbReference type="Gene3D" id="3.90.810.10">
    <property type="entry name" value="CRIB domain"/>
    <property type="match status" value="1"/>
</dbReference>
<dbReference type="EC" id="2.7.11.1" evidence="2"/>
<dbReference type="InterPro" id="IPR008271">
    <property type="entry name" value="Ser/Thr_kinase_AS"/>
</dbReference>
<dbReference type="PROSITE" id="PS00108">
    <property type="entry name" value="PROTEIN_KINASE_ST"/>
    <property type="match status" value="1"/>
</dbReference>
<keyword evidence="3" id="KW-0963">Cytoplasm</keyword>
<dbReference type="SUPFAM" id="SSF56112">
    <property type="entry name" value="Protein kinase-like (PK-like)"/>
    <property type="match status" value="1"/>
</dbReference>
<proteinExistence type="predicted"/>
<dbReference type="Proteomes" id="UP000250572">
    <property type="component" value="Unassembled WGS sequence"/>
</dbReference>
<dbReference type="GO" id="GO:0004674">
    <property type="term" value="F:protein serine/threonine kinase activity"/>
    <property type="evidence" value="ECO:0007669"/>
    <property type="project" value="UniProtKB-KW"/>
</dbReference>
<evidence type="ECO:0000256" key="2">
    <source>
        <dbReference type="ARBA" id="ARBA00012513"/>
    </source>
</evidence>
<gene>
    <name evidence="14" type="ORF">CCH79_00011216</name>
</gene>
<name>A0A315URG0_GAMAF</name>
<evidence type="ECO:0000256" key="4">
    <source>
        <dbReference type="ARBA" id="ARBA00022527"/>
    </source>
</evidence>